<proteinExistence type="predicted"/>
<accession>A0A2H4PH33</accession>
<dbReference type="EMBL" id="MG459987">
    <property type="protein sequence ID" value="ATW61855.1"/>
    <property type="molecule type" value="Genomic_DNA"/>
</dbReference>
<reference evidence="1 2" key="1">
    <citation type="journal article" date="2018" name="Microbiol. Resour. Announc.">
        <title>Complete Genome Sequence of Klebsiella pneumoniae Siphophage Sugarland.</title>
        <authorList>
            <person name="Erickson S.G."/>
            <person name="Lessor L."/>
            <person name="O'Leary C.J."/>
            <person name="Gill J.J."/>
            <person name="Liu M."/>
        </authorList>
    </citation>
    <scope>NUCLEOTIDE SEQUENCE [LARGE SCALE GENOMIC DNA]</scope>
</reference>
<gene>
    <name evidence="1" type="ORF">CPT_Sugarland_018</name>
</gene>
<organism evidence="1 2">
    <name type="scientific">Klebsiella phage Sugarland</name>
    <dbReference type="NCBI Taxonomy" id="2053603"/>
    <lineage>
        <taxon>Viruses</taxon>
        <taxon>Duplodnaviria</taxon>
        <taxon>Heunggongvirae</taxon>
        <taxon>Uroviricota</taxon>
        <taxon>Caudoviricetes</taxon>
        <taxon>Demerecviridae</taxon>
        <taxon>Sugarlandvirus</taxon>
        <taxon>Sugarlandvirus sugarland</taxon>
    </lineage>
</organism>
<dbReference type="Proteomes" id="UP000241037">
    <property type="component" value="Segment"/>
</dbReference>
<keyword evidence="2" id="KW-1185">Reference proteome</keyword>
<sequence length="245" mass="28110">MNLEKLKVIFTLAKESKGKNFSELTFEEKSAVLIAGELRPAEMKNGKPVYSKDAKKTTLAPGYVDLNKVHKMYPVTEKKFMVNSFHVIMDEPYPHDKVKTVTWQQAVEDFPSYHIPDGKCQDYIDFPHLQRDAQKVEDWKDYQASVLDIAVQITKTTVKLSRQLNLTKEDLALIALVKERYSKIKKIGNALMLGDAVEYLYDHDEPGELPKGSFDIKELDHLETSPEALYIAMLSQGRFIRKDQL</sequence>
<protein>
    <submittedName>
        <fullName evidence="1">Uncharacterized protein</fullName>
    </submittedName>
</protein>
<evidence type="ECO:0000313" key="2">
    <source>
        <dbReference type="Proteomes" id="UP000241037"/>
    </source>
</evidence>
<name>A0A2H4PH33_9CAUD</name>
<evidence type="ECO:0000313" key="1">
    <source>
        <dbReference type="EMBL" id="ATW61855.1"/>
    </source>
</evidence>